<dbReference type="CDD" id="cd14066">
    <property type="entry name" value="STKc_IRAK"/>
    <property type="match status" value="1"/>
</dbReference>
<dbReference type="FunFam" id="3.30.200.20:FF:000195">
    <property type="entry name" value="G-type lectin S-receptor-like serine/threonine-protein kinase"/>
    <property type="match status" value="1"/>
</dbReference>
<evidence type="ECO:0000259" key="19">
    <source>
        <dbReference type="PROSITE" id="PS50011"/>
    </source>
</evidence>
<keyword evidence="4" id="KW-0808">Transferase</keyword>
<evidence type="ECO:0000256" key="13">
    <source>
        <dbReference type="ARBA" id="ARBA00023157"/>
    </source>
</evidence>
<evidence type="ECO:0000256" key="16">
    <source>
        <dbReference type="ARBA" id="ARBA00048679"/>
    </source>
</evidence>
<sequence>MLLVSLLLLLLSSPKLLAEGPFCSNANTACMPSSTYMSNLKSLAEDLIGSITSSNSHSAHGAAGTGAGRVYGAVLCRGDTNPGKDCARRLEALYAAISNSSSSCSSQKNINLFDDRNRTQLIFSDQDFSSSNAQECVVSGNLNPPPVSDDADSEFDVPLSKLMNQLADDMVSKSVSRYETGQGWLPQTNQTVYGLVQCTDDIAWEDCGGCLKGIINNRKQMVGTGQIVGAILGMYCSLWYQTDVKFFAGKPKLSVDMPVDPPPNKFWIWVTIGSFSIVVSVSWLLVHIWIRTERKRERARYELQLLSMAIQNVINLWRIEEGNSGFSLYDFSQIKEATGTFSSENKLGEGGFGPVYKGLLPGGVEVAVKRLAACSIQGLLEFKNEIQLIAKLQHKNLVRLLGCCIEGDQEKILVYEYMQNKSLDLFIFDPKKRVQLDWYMRLHIIDGIAQGILYLHKHSRLCIVHRDLKASNILLDRDMTPKISDFGIARIFSSNMTESNTTRIVGTHGYISPEYAFDGICSIKSDVFSFGVLVLEIISGKRTTGFYQYDGKLYNLISYAWKLWRAGDWYQLVCCPIGNDHEAIQRFIQVALLCVQESAEDRPTMDHVVTMLNGDNVSLPKPRQPGYFFVRSNESEAQSSNFSISITLER</sequence>
<dbReference type="GO" id="GO:0007165">
    <property type="term" value="P:signal transduction"/>
    <property type="evidence" value="ECO:0000318"/>
    <property type="project" value="GO_Central"/>
</dbReference>
<comment type="catalytic activity">
    <reaction evidence="16">
        <text>L-seryl-[protein] + ATP = O-phospho-L-seryl-[protein] + ADP + H(+)</text>
        <dbReference type="Rhea" id="RHEA:17989"/>
        <dbReference type="Rhea" id="RHEA-COMP:9863"/>
        <dbReference type="Rhea" id="RHEA-COMP:11604"/>
        <dbReference type="ChEBI" id="CHEBI:15378"/>
        <dbReference type="ChEBI" id="CHEBI:29999"/>
        <dbReference type="ChEBI" id="CHEBI:30616"/>
        <dbReference type="ChEBI" id="CHEBI:83421"/>
        <dbReference type="ChEBI" id="CHEBI:456216"/>
        <dbReference type="EC" id="2.7.11.1"/>
    </reaction>
</comment>
<dbReference type="PROSITE" id="PS51473">
    <property type="entry name" value="GNK2"/>
    <property type="match status" value="2"/>
</dbReference>
<dbReference type="Gramene" id="KXG36391">
    <property type="protein sequence ID" value="KXG36391"/>
    <property type="gene ID" value="SORBI_3002G326400"/>
</dbReference>
<dbReference type="InterPro" id="IPR008271">
    <property type="entry name" value="Ser/Thr_kinase_AS"/>
</dbReference>
<dbReference type="PANTHER" id="PTHR27002">
    <property type="entry name" value="RECEPTOR-LIKE SERINE/THREONINE-PROTEIN KINASE SD1-8"/>
    <property type="match status" value="1"/>
</dbReference>
<evidence type="ECO:0000256" key="18">
    <source>
        <dbReference type="SAM" id="SignalP"/>
    </source>
</evidence>
<dbReference type="InterPro" id="IPR001245">
    <property type="entry name" value="Ser-Thr/Tyr_kinase_cat_dom"/>
</dbReference>
<evidence type="ECO:0000256" key="1">
    <source>
        <dbReference type="ARBA" id="ARBA00004167"/>
    </source>
</evidence>
<dbReference type="Gene3D" id="3.30.200.20">
    <property type="entry name" value="Phosphorylase Kinase, domain 1"/>
    <property type="match status" value="1"/>
</dbReference>
<feature type="domain" description="Gnk2-homologous" evidence="20">
    <location>
        <begin position="17"/>
        <end position="128"/>
    </location>
</feature>
<evidence type="ECO:0000313" key="22">
    <source>
        <dbReference type="Proteomes" id="UP000000768"/>
    </source>
</evidence>
<evidence type="ECO:0000313" key="21">
    <source>
        <dbReference type="EMBL" id="KXG36391.1"/>
    </source>
</evidence>
<dbReference type="OMA" id="IWIRTER"/>
<keyword evidence="11 17" id="KW-1133">Transmembrane helix</keyword>
<keyword evidence="14" id="KW-0325">Glycoprotein</keyword>
<keyword evidence="10" id="KW-0067">ATP-binding</keyword>
<keyword evidence="7" id="KW-0677">Repeat</keyword>
<evidence type="ECO:0000256" key="5">
    <source>
        <dbReference type="ARBA" id="ARBA00022692"/>
    </source>
</evidence>
<name>A0A1B6QEN9_SORBI</name>
<dbReference type="Gene3D" id="1.10.510.10">
    <property type="entry name" value="Transferase(Phosphotransferase) domain 1"/>
    <property type="match status" value="1"/>
</dbReference>
<dbReference type="GO" id="GO:0005524">
    <property type="term" value="F:ATP binding"/>
    <property type="evidence" value="ECO:0007669"/>
    <property type="project" value="UniProtKB-KW"/>
</dbReference>
<dbReference type="eggNOG" id="ENOG502QWDY">
    <property type="taxonomic scope" value="Eukaryota"/>
</dbReference>
<reference evidence="21 22" key="1">
    <citation type="journal article" date="2009" name="Nature">
        <title>The Sorghum bicolor genome and the diversification of grasses.</title>
        <authorList>
            <person name="Paterson A.H."/>
            <person name="Bowers J.E."/>
            <person name="Bruggmann R."/>
            <person name="Dubchak I."/>
            <person name="Grimwood J."/>
            <person name="Gundlach H."/>
            <person name="Haberer G."/>
            <person name="Hellsten U."/>
            <person name="Mitros T."/>
            <person name="Poliakov A."/>
            <person name="Schmutz J."/>
            <person name="Spannagl M."/>
            <person name="Tang H."/>
            <person name="Wang X."/>
            <person name="Wicker T."/>
            <person name="Bharti A.K."/>
            <person name="Chapman J."/>
            <person name="Feltus F.A."/>
            <person name="Gowik U."/>
            <person name="Grigoriev I.V."/>
            <person name="Lyons E."/>
            <person name="Maher C.A."/>
            <person name="Martis M."/>
            <person name="Narechania A."/>
            <person name="Otillar R.P."/>
            <person name="Penning B.W."/>
            <person name="Salamov A.A."/>
            <person name="Wang Y."/>
            <person name="Zhang L."/>
            <person name="Carpita N.C."/>
            <person name="Freeling M."/>
            <person name="Gingle A.R."/>
            <person name="Hash C.T."/>
            <person name="Keller B."/>
            <person name="Klein P."/>
            <person name="Kresovich S."/>
            <person name="McCann M.C."/>
            <person name="Ming R."/>
            <person name="Peterson D.G."/>
            <person name="Mehboob-ur-Rahman"/>
            <person name="Ware D."/>
            <person name="Westhoff P."/>
            <person name="Mayer K.F."/>
            <person name="Messing J."/>
            <person name="Rokhsar D.S."/>
        </authorList>
    </citation>
    <scope>NUCLEOTIDE SEQUENCE [LARGE SCALE GENOMIC DNA]</scope>
    <source>
        <strain evidence="22">cv. BTx623</strain>
    </source>
</reference>
<dbReference type="Gene3D" id="3.30.430.20">
    <property type="entry name" value="Gnk2 domain, C-X8-C-X2-C motif"/>
    <property type="match status" value="2"/>
</dbReference>
<keyword evidence="6 18" id="KW-0732">Signal</keyword>
<dbReference type="EMBL" id="CM000761">
    <property type="protein sequence ID" value="KXG36391.1"/>
    <property type="molecule type" value="Genomic_DNA"/>
</dbReference>
<dbReference type="SUPFAM" id="SSF56112">
    <property type="entry name" value="Protein kinase-like (PK-like)"/>
    <property type="match status" value="1"/>
</dbReference>
<feature type="domain" description="Gnk2-homologous" evidence="20">
    <location>
        <begin position="135"/>
        <end position="245"/>
    </location>
</feature>
<evidence type="ECO:0000256" key="8">
    <source>
        <dbReference type="ARBA" id="ARBA00022741"/>
    </source>
</evidence>
<feature type="domain" description="Protein kinase" evidence="19">
    <location>
        <begin position="341"/>
        <end position="619"/>
    </location>
</feature>
<keyword evidence="22" id="KW-1185">Reference proteome</keyword>
<evidence type="ECO:0000256" key="6">
    <source>
        <dbReference type="ARBA" id="ARBA00022729"/>
    </source>
</evidence>
<keyword evidence="13" id="KW-1015">Disulfide bond</keyword>
<evidence type="ECO:0000256" key="9">
    <source>
        <dbReference type="ARBA" id="ARBA00022777"/>
    </source>
</evidence>
<gene>
    <name evidence="21" type="ORF">SORBI_3002G326400</name>
</gene>
<evidence type="ECO:0000256" key="17">
    <source>
        <dbReference type="SAM" id="Phobius"/>
    </source>
</evidence>
<dbReference type="InterPro" id="IPR002902">
    <property type="entry name" value="GNK2"/>
</dbReference>
<dbReference type="GO" id="GO:0004674">
    <property type="term" value="F:protein serine/threonine kinase activity"/>
    <property type="evidence" value="ECO:0000318"/>
    <property type="project" value="GO_Central"/>
</dbReference>
<evidence type="ECO:0000256" key="10">
    <source>
        <dbReference type="ARBA" id="ARBA00022840"/>
    </source>
</evidence>
<protein>
    <recommendedName>
        <fullName evidence="2">non-specific serine/threonine protein kinase</fullName>
        <ecNumber evidence="2">2.7.11.1</ecNumber>
    </recommendedName>
</protein>
<dbReference type="FunFam" id="1.10.510.10:FF:000060">
    <property type="entry name" value="G-type lectin S-receptor-like serine/threonine-protein kinase"/>
    <property type="match status" value="1"/>
</dbReference>
<evidence type="ECO:0000256" key="12">
    <source>
        <dbReference type="ARBA" id="ARBA00023136"/>
    </source>
</evidence>
<dbReference type="PANTHER" id="PTHR27002:SF697">
    <property type="entry name" value="OS07G0534300 PROTEIN"/>
    <property type="match status" value="1"/>
</dbReference>
<dbReference type="Pfam" id="PF01657">
    <property type="entry name" value="Stress-antifung"/>
    <property type="match status" value="2"/>
</dbReference>
<evidence type="ECO:0000259" key="20">
    <source>
        <dbReference type="PROSITE" id="PS51473"/>
    </source>
</evidence>
<evidence type="ECO:0000256" key="14">
    <source>
        <dbReference type="ARBA" id="ARBA00023180"/>
    </source>
</evidence>
<proteinExistence type="predicted"/>
<evidence type="ECO:0000256" key="11">
    <source>
        <dbReference type="ARBA" id="ARBA00022989"/>
    </source>
</evidence>
<evidence type="ECO:0000256" key="4">
    <source>
        <dbReference type="ARBA" id="ARBA00022679"/>
    </source>
</evidence>
<feature type="signal peptide" evidence="18">
    <location>
        <begin position="1"/>
        <end position="18"/>
    </location>
</feature>
<organism evidence="21 22">
    <name type="scientific">Sorghum bicolor</name>
    <name type="common">Sorghum</name>
    <name type="synonym">Sorghum vulgare</name>
    <dbReference type="NCBI Taxonomy" id="4558"/>
    <lineage>
        <taxon>Eukaryota</taxon>
        <taxon>Viridiplantae</taxon>
        <taxon>Streptophyta</taxon>
        <taxon>Embryophyta</taxon>
        <taxon>Tracheophyta</taxon>
        <taxon>Spermatophyta</taxon>
        <taxon>Magnoliopsida</taxon>
        <taxon>Liliopsida</taxon>
        <taxon>Poales</taxon>
        <taxon>Poaceae</taxon>
        <taxon>PACMAD clade</taxon>
        <taxon>Panicoideae</taxon>
        <taxon>Andropogonodae</taxon>
        <taxon>Andropogoneae</taxon>
        <taxon>Sorghinae</taxon>
        <taxon>Sorghum</taxon>
    </lineage>
</organism>
<keyword evidence="8" id="KW-0547">Nucleotide-binding</keyword>
<accession>A0A1B6QEN9</accession>
<dbReference type="InterPro" id="IPR011009">
    <property type="entry name" value="Kinase-like_dom_sf"/>
</dbReference>
<dbReference type="EC" id="2.7.11.1" evidence="2"/>
<evidence type="ECO:0000256" key="15">
    <source>
        <dbReference type="ARBA" id="ARBA00047899"/>
    </source>
</evidence>
<dbReference type="InterPro" id="IPR038408">
    <property type="entry name" value="GNK2_sf"/>
</dbReference>
<evidence type="ECO:0000256" key="7">
    <source>
        <dbReference type="ARBA" id="ARBA00022737"/>
    </source>
</evidence>
<dbReference type="SMART" id="SM00220">
    <property type="entry name" value="S_TKc"/>
    <property type="match status" value="1"/>
</dbReference>
<keyword evidence="9" id="KW-0418">Kinase</keyword>
<feature type="chain" id="PRO_5008589699" description="non-specific serine/threonine protein kinase" evidence="18">
    <location>
        <begin position="19"/>
        <end position="650"/>
    </location>
</feature>
<dbReference type="PROSITE" id="PS50011">
    <property type="entry name" value="PROTEIN_KINASE_DOM"/>
    <property type="match status" value="1"/>
</dbReference>
<dbReference type="InterPro" id="IPR000719">
    <property type="entry name" value="Prot_kinase_dom"/>
</dbReference>
<feature type="transmembrane region" description="Helical" evidence="17">
    <location>
        <begin position="266"/>
        <end position="290"/>
    </location>
</feature>
<dbReference type="Pfam" id="PF07714">
    <property type="entry name" value="PK_Tyr_Ser-Thr"/>
    <property type="match status" value="1"/>
</dbReference>
<evidence type="ECO:0000256" key="2">
    <source>
        <dbReference type="ARBA" id="ARBA00012513"/>
    </source>
</evidence>
<comment type="subcellular location">
    <subcellularLocation>
        <location evidence="1">Membrane</location>
        <topology evidence="1">Single-pass membrane protein</topology>
    </subcellularLocation>
</comment>
<keyword evidence="3" id="KW-0723">Serine/threonine-protein kinase</keyword>
<dbReference type="PROSITE" id="PS00108">
    <property type="entry name" value="PROTEIN_KINASE_ST"/>
    <property type="match status" value="1"/>
</dbReference>
<dbReference type="InParanoid" id="A0A1B6QEN9"/>
<keyword evidence="5 17" id="KW-0812">Transmembrane</keyword>
<evidence type="ECO:0000256" key="3">
    <source>
        <dbReference type="ARBA" id="ARBA00022527"/>
    </source>
</evidence>
<dbReference type="STRING" id="4558.A0A1B6QEN9"/>
<dbReference type="AlphaFoldDB" id="A0A1B6QEN9"/>
<comment type="catalytic activity">
    <reaction evidence="15">
        <text>L-threonyl-[protein] + ATP = O-phospho-L-threonyl-[protein] + ADP + H(+)</text>
        <dbReference type="Rhea" id="RHEA:46608"/>
        <dbReference type="Rhea" id="RHEA-COMP:11060"/>
        <dbReference type="Rhea" id="RHEA-COMP:11605"/>
        <dbReference type="ChEBI" id="CHEBI:15378"/>
        <dbReference type="ChEBI" id="CHEBI:30013"/>
        <dbReference type="ChEBI" id="CHEBI:30616"/>
        <dbReference type="ChEBI" id="CHEBI:61977"/>
        <dbReference type="ChEBI" id="CHEBI:456216"/>
        <dbReference type="EC" id="2.7.11.1"/>
    </reaction>
</comment>
<dbReference type="Proteomes" id="UP000000768">
    <property type="component" value="Chromosome 2"/>
</dbReference>
<dbReference type="CDD" id="cd23509">
    <property type="entry name" value="Gnk2-like"/>
    <property type="match status" value="1"/>
</dbReference>
<reference evidence="22" key="2">
    <citation type="journal article" date="2018" name="Plant J.">
        <title>The Sorghum bicolor reference genome: improved assembly, gene annotations, a transcriptome atlas, and signatures of genome organization.</title>
        <authorList>
            <person name="McCormick R.F."/>
            <person name="Truong S.K."/>
            <person name="Sreedasyam A."/>
            <person name="Jenkins J."/>
            <person name="Shu S."/>
            <person name="Sims D."/>
            <person name="Kennedy M."/>
            <person name="Amirebrahimi M."/>
            <person name="Weers B.D."/>
            <person name="McKinley B."/>
            <person name="Mattison A."/>
            <person name="Morishige D.T."/>
            <person name="Grimwood J."/>
            <person name="Schmutz J."/>
            <person name="Mullet J.E."/>
        </authorList>
    </citation>
    <scope>NUCLEOTIDE SEQUENCE [LARGE SCALE GENOMIC DNA]</scope>
    <source>
        <strain evidence="22">cv. BTx623</strain>
    </source>
</reference>
<keyword evidence="12 17" id="KW-0472">Membrane</keyword>
<dbReference type="GO" id="GO:0005886">
    <property type="term" value="C:plasma membrane"/>
    <property type="evidence" value="ECO:0000318"/>
    <property type="project" value="GO_Central"/>
</dbReference>